<dbReference type="InterPro" id="IPR011033">
    <property type="entry name" value="PRC_barrel-like_sf"/>
</dbReference>
<dbReference type="OrthoDB" id="9793882at2"/>
<dbReference type="PATRIC" id="fig|1121405.3.peg.1058"/>
<dbReference type="InterPro" id="IPR014747">
    <property type="entry name" value="Bac_photo_RC_H_C"/>
</dbReference>
<sequence>MPMLRSLKDIKGYGLSAQDGDIGRCSDFLFDDQDWAVRYIVADTQKWLPGRKVLISPISIGDADASSRSLSVGLTRDQIKDSPPLDSDAPVSRRYEKAFNQYYDWGGYWGGPSVWGPHLYPRLLNRAQERLREASEKIENNVTLRSVREVMGYAIQATDTDIGHVEDYIVDLGTWIIRYLVIDTRNLLPGGKKVLVSPQWVELVDWRHRKVVVSLTRTHIEKSPEFDPSVPVNRKYETVLYDFYGRPYYW</sequence>
<dbReference type="GO" id="GO:0030077">
    <property type="term" value="C:plasma membrane light-harvesting complex"/>
    <property type="evidence" value="ECO:0007669"/>
    <property type="project" value="InterPro"/>
</dbReference>
<gene>
    <name evidence="1" type="ORF">dsmv_1616</name>
</gene>
<dbReference type="EMBL" id="ATHJ01000065">
    <property type="protein sequence ID" value="EPR42490.1"/>
    <property type="molecule type" value="Genomic_DNA"/>
</dbReference>
<accession>S7U0H0</accession>
<dbReference type="SUPFAM" id="SSF50346">
    <property type="entry name" value="PRC-barrel domain"/>
    <property type="match status" value="2"/>
</dbReference>
<protein>
    <recommendedName>
        <fullName evidence="3">PRC-barrel domain protein</fullName>
    </recommendedName>
</protein>
<dbReference type="Gene3D" id="3.90.50.10">
    <property type="entry name" value="Photosynthetic Reaction Center, subunit H, domain 2"/>
    <property type="match status" value="2"/>
</dbReference>
<dbReference type="STRING" id="897.B2D07_07340"/>
<name>S7U0H0_DESML</name>
<evidence type="ECO:0008006" key="3">
    <source>
        <dbReference type="Google" id="ProtNLM"/>
    </source>
</evidence>
<dbReference type="eggNOG" id="COG3861">
    <property type="taxonomic scope" value="Bacteria"/>
</dbReference>
<dbReference type="RefSeq" id="WP_020876000.1">
    <property type="nucleotide sequence ID" value="NZ_ATHJ01000065.1"/>
</dbReference>
<comment type="caution">
    <text evidence="1">The sequence shown here is derived from an EMBL/GenBank/DDBJ whole genome shotgun (WGS) entry which is preliminary data.</text>
</comment>
<dbReference type="GO" id="GO:0019684">
    <property type="term" value="P:photosynthesis, light reaction"/>
    <property type="evidence" value="ECO:0007669"/>
    <property type="project" value="InterPro"/>
</dbReference>
<dbReference type="Proteomes" id="UP000014977">
    <property type="component" value="Unassembled WGS sequence"/>
</dbReference>
<dbReference type="AlphaFoldDB" id="S7U0H0"/>
<evidence type="ECO:0000313" key="2">
    <source>
        <dbReference type="Proteomes" id="UP000014977"/>
    </source>
</evidence>
<organism evidence="1 2">
    <name type="scientific">Desulfococcus multivorans DSM 2059</name>
    <dbReference type="NCBI Taxonomy" id="1121405"/>
    <lineage>
        <taxon>Bacteria</taxon>
        <taxon>Pseudomonadati</taxon>
        <taxon>Thermodesulfobacteriota</taxon>
        <taxon>Desulfobacteria</taxon>
        <taxon>Desulfobacterales</taxon>
        <taxon>Desulfococcaceae</taxon>
        <taxon>Desulfococcus</taxon>
    </lineage>
</organism>
<proteinExistence type="predicted"/>
<keyword evidence="2" id="KW-1185">Reference proteome</keyword>
<evidence type="ECO:0000313" key="1">
    <source>
        <dbReference type="EMBL" id="EPR42490.1"/>
    </source>
</evidence>
<reference evidence="1 2" key="1">
    <citation type="journal article" date="2013" name="Genome Announc.">
        <title>Draft genome sequences for three mercury-methylating, sulfate-reducing bacteria.</title>
        <authorList>
            <person name="Brown S.D."/>
            <person name="Hurt R.A.Jr."/>
            <person name="Gilmour C.C."/>
            <person name="Elias D.A."/>
        </authorList>
    </citation>
    <scope>NUCLEOTIDE SEQUENCE [LARGE SCALE GENOMIC DNA]</scope>
    <source>
        <strain evidence="1 2">DSM 2059</strain>
    </source>
</reference>